<protein>
    <submittedName>
        <fullName evidence="1">Uncharacterized protein</fullName>
    </submittedName>
</protein>
<comment type="caution">
    <text evidence="1">The sequence shown here is derived from an EMBL/GenBank/DDBJ whole genome shotgun (WGS) entry which is preliminary data.</text>
</comment>
<dbReference type="AlphaFoldDB" id="A0A3M7PGB2"/>
<dbReference type="Proteomes" id="UP000276133">
    <property type="component" value="Unassembled WGS sequence"/>
</dbReference>
<dbReference type="EMBL" id="REGN01010944">
    <property type="protein sequence ID" value="RMZ98156.1"/>
    <property type="molecule type" value="Genomic_DNA"/>
</dbReference>
<name>A0A3M7PGB2_BRAPC</name>
<keyword evidence="2" id="KW-1185">Reference proteome</keyword>
<evidence type="ECO:0000313" key="2">
    <source>
        <dbReference type="Proteomes" id="UP000276133"/>
    </source>
</evidence>
<organism evidence="1 2">
    <name type="scientific">Brachionus plicatilis</name>
    <name type="common">Marine rotifer</name>
    <name type="synonym">Brachionus muelleri</name>
    <dbReference type="NCBI Taxonomy" id="10195"/>
    <lineage>
        <taxon>Eukaryota</taxon>
        <taxon>Metazoa</taxon>
        <taxon>Spiralia</taxon>
        <taxon>Gnathifera</taxon>
        <taxon>Rotifera</taxon>
        <taxon>Eurotatoria</taxon>
        <taxon>Monogononta</taxon>
        <taxon>Pseudotrocha</taxon>
        <taxon>Ploima</taxon>
        <taxon>Brachionidae</taxon>
        <taxon>Brachionus</taxon>
    </lineage>
</organism>
<gene>
    <name evidence="1" type="ORF">BpHYR1_046240</name>
</gene>
<evidence type="ECO:0000313" key="1">
    <source>
        <dbReference type="EMBL" id="RMZ98156.1"/>
    </source>
</evidence>
<accession>A0A3M7PGB2</accession>
<proteinExistence type="predicted"/>
<reference evidence="1 2" key="1">
    <citation type="journal article" date="2018" name="Sci. Rep.">
        <title>Genomic signatures of local adaptation to the degree of environmental predictability in rotifers.</title>
        <authorList>
            <person name="Franch-Gras L."/>
            <person name="Hahn C."/>
            <person name="Garcia-Roger E.M."/>
            <person name="Carmona M.J."/>
            <person name="Serra M."/>
            <person name="Gomez A."/>
        </authorList>
    </citation>
    <scope>NUCLEOTIDE SEQUENCE [LARGE SCALE GENOMIC DNA]</scope>
    <source>
        <strain evidence="1">HYR1</strain>
    </source>
</reference>
<sequence length="112" mass="12686">MSRCFCFSSLLYKVFESKNRSFWCSCTLLATGEGDAELDEDEQDDTMRGDEFLARGAQLALMWHSAPKLSWYEDTEGDESLKALGTGALTSSDPLWLYNPLDWISDLILGDW</sequence>